<gene>
    <name evidence="2" type="ORF">ANANG_G00200920</name>
</gene>
<organism evidence="2 3">
    <name type="scientific">Anguilla anguilla</name>
    <name type="common">European freshwater eel</name>
    <name type="synonym">Muraena anguilla</name>
    <dbReference type="NCBI Taxonomy" id="7936"/>
    <lineage>
        <taxon>Eukaryota</taxon>
        <taxon>Metazoa</taxon>
        <taxon>Chordata</taxon>
        <taxon>Craniata</taxon>
        <taxon>Vertebrata</taxon>
        <taxon>Euteleostomi</taxon>
        <taxon>Actinopterygii</taxon>
        <taxon>Neopterygii</taxon>
        <taxon>Teleostei</taxon>
        <taxon>Anguilliformes</taxon>
        <taxon>Anguillidae</taxon>
        <taxon>Anguilla</taxon>
    </lineage>
</organism>
<evidence type="ECO:0000313" key="2">
    <source>
        <dbReference type="EMBL" id="KAG5839060.1"/>
    </source>
</evidence>
<keyword evidence="1" id="KW-0472">Membrane</keyword>
<keyword evidence="1" id="KW-0812">Transmembrane</keyword>
<keyword evidence="3" id="KW-1185">Reference proteome</keyword>
<feature type="transmembrane region" description="Helical" evidence="1">
    <location>
        <begin position="70"/>
        <end position="93"/>
    </location>
</feature>
<reference evidence="2" key="1">
    <citation type="submission" date="2021-01" db="EMBL/GenBank/DDBJ databases">
        <title>A chromosome-scale assembly of European eel, Anguilla anguilla.</title>
        <authorList>
            <person name="Henkel C."/>
            <person name="Jong-Raadsen S.A."/>
            <person name="Dufour S."/>
            <person name="Weltzien F.-A."/>
            <person name="Palstra A.P."/>
            <person name="Pelster B."/>
            <person name="Spaink H.P."/>
            <person name="Van Den Thillart G.E."/>
            <person name="Jansen H."/>
            <person name="Zahm M."/>
            <person name="Klopp C."/>
            <person name="Cedric C."/>
            <person name="Louis A."/>
            <person name="Berthelot C."/>
            <person name="Parey E."/>
            <person name="Roest Crollius H."/>
            <person name="Montfort J."/>
            <person name="Robinson-Rechavi M."/>
            <person name="Bucao C."/>
            <person name="Bouchez O."/>
            <person name="Gislard M."/>
            <person name="Lluch J."/>
            <person name="Milhes M."/>
            <person name="Lampietro C."/>
            <person name="Lopez Roques C."/>
            <person name="Donnadieu C."/>
            <person name="Braasch I."/>
            <person name="Desvignes T."/>
            <person name="Postlethwait J."/>
            <person name="Bobe J."/>
            <person name="Guiguen Y."/>
            <person name="Dirks R."/>
        </authorList>
    </citation>
    <scope>NUCLEOTIDE SEQUENCE</scope>
    <source>
        <strain evidence="2">Tag_6206</strain>
        <tissue evidence="2">Liver</tissue>
    </source>
</reference>
<dbReference type="EMBL" id="JAFIRN010000011">
    <property type="protein sequence ID" value="KAG5839060.1"/>
    <property type="molecule type" value="Genomic_DNA"/>
</dbReference>
<evidence type="ECO:0000313" key="3">
    <source>
        <dbReference type="Proteomes" id="UP001044222"/>
    </source>
</evidence>
<name>A0A9D3LXW7_ANGAN</name>
<accession>A0A9D3LXW7</accession>
<protein>
    <submittedName>
        <fullName evidence="2">Uncharacterized protein</fullName>
    </submittedName>
</protein>
<comment type="caution">
    <text evidence="2">The sequence shown here is derived from an EMBL/GenBank/DDBJ whole genome shotgun (WGS) entry which is preliminary data.</text>
</comment>
<dbReference type="AlphaFoldDB" id="A0A9D3LXW7"/>
<keyword evidence="1" id="KW-1133">Transmembrane helix</keyword>
<sequence length="232" mass="25330">MTALELDNVGSQFRFAEACVGFLGCLFVGYAVCTPCWLGDTGLWTVGNSSKPDAGRMQEVIFKALEAEQVFGVLSCLMALGSGVLCLVFACCWTSQTVRSYSNTRSLLMAGQALFPTTLMLITLAPTGFFFLVCWSLFTRQHWAEIGAAPGLLGSSYWLGAAGWALLLGVLPAVFLVEQCVVPDPLPELCKAAEAWWRMRVPLPCESRSFSEGHAHRDSAFARGEKRYMSFP</sequence>
<feature type="transmembrane region" description="Helical" evidence="1">
    <location>
        <begin position="114"/>
        <end position="138"/>
    </location>
</feature>
<feature type="transmembrane region" description="Helical" evidence="1">
    <location>
        <begin position="158"/>
        <end position="177"/>
    </location>
</feature>
<proteinExistence type="predicted"/>
<dbReference type="Proteomes" id="UP001044222">
    <property type="component" value="Chromosome 11"/>
</dbReference>
<evidence type="ECO:0000256" key="1">
    <source>
        <dbReference type="SAM" id="Phobius"/>
    </source>
</evidence>